<reference evidence="2" key="1">
    <citation type="journal article" date="2019" name="Gigascience">
        <title>De novo genome assembly of the endangered Acer yangbiense, a plant species with extremely small populations endemic to Yunnan Province, China.</title>
        <authorList>
            <person name="Yang J."/>
            <person name="Wariss H.M."/>
            <person name="Tao L."/>
            <person name="Zhang R."/>
            <person name="Yun Q."/>
            <person name="Hollingsworth P."/>
            <person name="Dao Z."/>
            <person name="Luo G."/>
            <person name="Guo H."/>
            <person name="Ma Y."/>
            <person name="Sun W."/>
        </authorList>
    </citation>
    <scope>NUCLEOTIDE SEQUENCE [LARGE SCALE GENOMIC DNA]</scope>
    <source>
        <strain evidence="2">cv. Malutang</strain>
    </source>
</reference>
<evidence type="ECO:0000313" key="1">
    <source>
        <dbReference type="EMBL" id="TXG62560.1"/>
    </source>
</evidence>
<accession>A0A5C7I076</accession>
<keyword evidence="2" id="KW-1185">Reference proteome</keyword>
<proteinExistence type="predicted"/>
<protein>
    <submittedName>
        <fullName evidence="1">Uncharacterized protein</fullName>
    </submittedName>
</protein>
<sequence>MIAVSSSWPSSVPNKSEPVNGDFESLFLVLSAVKLAYCIVDYHSGLHLYSRHVTFIYLVMLEWNSRNYHAHQEKSENKRMIEQLLMQEIFSRFVKFQKDGYAKIWVMPRYGDADSVQWFEQENML</sequence>
<dbReference type="EMBL" id="VAHF01000004">
    <property type="protein sequence ID" value="TXG62560.1"/>
    <property type="molecule type" value="Genomic_DNA"/>
</dbReference>
<name>A0A5C7I076_9ROSI</name>
<comment type="caution">
    <text evidence="1">The sequence shown here is derived from an EMBL/GenBank/DDBJ whole genome shotgun (WGS) entry which is preliminary data.</text>
</comment>
<dbReference type="Proteomes" id="UP000323000">
    <property type="component" value="Chromosome 4"/>
</dbReference>
<gene>
    <name evidence="1" type="ORF">EZV62_009554</name>
</gene>
<organism evidence="1 2">
    <name type="scientific">Acer yangbiense</name>
    <dbReference type="NCBI Taxonomy" id="1000413"/>
    <lineage>
        <taxon>Eukaryota</taxon>
        <taxon>Viridiplantae</taxon>
        <taxon>Streptophyta</taxon>
        <taxon>Embryophyta</taxon>
        <taxon>Tracheophyta</taxon>
        <taxon>Spermatophyta</taxon>
        <taxon>Magnoliopsida</taxon>
        <taxon>eudicotyledons</taxon>
        <taxon>Gunneridae</taxon>
        <taxon>Pentapetalae</taxon>
        <taxon>rosids</taxon>
        <taxon>malvids</taxon>
        <taxon>Sapindales</taxon>
        <taxon>Sapindaceae</taxon>
        <taxon>Hippocastanoideae</taxon>
        <taxon>Acereae</taxon>
        <taxon>Acer</taxon>
    </lineage>
</organism>
<evidence type="ECO:0000313" key="2">
    <source>
        <dbReference type="Proteomes" id="UP000323000"/>
    </source>
</evidence>
<dbReference type="AlphaFoldDB" id="A0A5C7I076"/>